<proteinExistence type="predicted"/>
<reference evidence="1 2" key="1">
    <citation type="submission" date="2024-02" db="EMBL/GenBank/DDBJ databases">
        <title>Chromosome-level genome assembly of the Eurasian Minnow (Phoxinus phoxinus).</title>
        <authorList>
            <person name="Oriowo T.O."/>
            <person name="Martin S."/>
            <person name="Stange M."/>
            <person name="Chrysostomakis Y."/>
            <person name="Brown T."/>
            <person name="Winkler S."/>
            <person name="Kukowka S."/>
            <person name="Myers E.W."/>
            <person name="Bohne A."/>
        </authorList>
    </citation>
    <scope>NUCLEOTIDE SEQUENCE [LARGE SCALE GENOMIC DNA]</scope>
    <source>
        <strain evidence="1">ZFMK-TIS-60720</strain>
        <tissue evidence="1">Whole Organism</tissue>
    </source>
</reference>
<accession>A0AAN9CI53</accession>
<evidence type="ECO:0000313" key="2">
    <source>
        <dbReference type="Proteomes" id="UP001364617"/>
    </source>
</evidence>
<dbReference type="EMBL" id="JAYKXH010000018">
    <property type="protein sequence ID" value="KAK7137410.1"/>
    <property type="molecule type" value="Genomic_DNA"/>
</dbReference>
<sequence length="89" mass="10505">MEEEEKKRLDIEEEKYQAQIRKEAIEKAETQQHYQTDRVKGLHNTALIVEEENQIQKYADQVMETAEKAARDIYPLLKNKRQSADTARA</sequence>
<dbReference type="PANTHER" id="PTHR28663">
    <property type="entry name" value="COILED-COIL DOMAIN-CONTAINING PROTEIN 173"/>
    <property type="match status" value="1"/>
</dbReference>
<evidence type="ECO:0000313" key="1">
    <source>
        <dbReference type="EMBL" id="KAK7137410.1"/>
    </source>
</evidence>
<gene>
    <name evidence="1" type="ORF">R3I93_017481</name>
</gene>
<keyword evidence="2" id="KW-1185">Reference proteome</keyword>
<name>A0AAN9CI53_9TELE</name>
<dbReference type="InterPro" id="IPR039986">
    <property type="entry name" value="CFAP210"/>
</dbReference>
<comment type="caution">
    <text evidence="1">The sequence shown here is derived from an EMBL/GenBank/DDBJ whole genome shotgun (WGS) entry which is preliminary data.</text>
</comment>
<organism evidence="1 2">
    <name type="scientific">Phoxinus phoxinus</name>
    <name type="common">Eurasian minnow</name>
    <dbReference type="NCBI Taxonomy" id="58324"/>
    <lineage>
        <taxon>Eukaryota</taxon>
        <taxon>Metazoa</taxon>
        <taxon>Chordata</taxon>
        <taxon>Craniata</taxon>
        <taxon>Vertebrata</taxon>
        <taxon>Euteleostomi</taxon>
        <taxon>Actinopterygii</taxon>
        <taxon>Neopterygii</taxon>
        <taxon>Teleostei</taxon>
        <taxon>Ostariophysi</taxon>
        <taxon>Cypriniformes</taxon>
        <taxon>Leuciscidae</taxon>
        <taxon>Phoxininae</taxon>
        <taxon>Phoxinus</taxon>
    </lineage>
</organism>
<dbReference type="AlphaFoldDB" id="A0AAN9CI53"/>
<dbReference type="Proteomes" id="UP001364617">
    <property type="component" value="Unassembled WGS sequence"/>
</dbReference>
<dbReference type="PANTHER" id="PTHR28663:SF1">
    <property type="entry name" value="CILIA- AND FLAGELLA- ASSOCIATED PROTEIN 210"/>
    <property type="match status" value="1"/>
</dbReference>
<protein>
    <submittedName>
        <fullName evidence="1">Uncharacterized protein</fullName>
    </submittedName>
</protein>
<dbReference type="GO" id="GO:0005879">
    <property type="term" value="C:axonemal microtubule"/>
    <property type="evidence" value="ECO:0007669"/>
    <property type="project" value="TreeGrafter"/>
</dbReference>